<keyword evidence="3" id="KW-1185">Reference proteome</keyword>
<dbReference type="Pfam" id="PF16571">
    <property type="entry name" value="FBP_C"/>
    <property type="match status" value="1"/>
</dbReference>
<dbReference type="Proteomes" id="UP000198859">
    <property type="component" value="Chromosome I"/>
</dbReference>
<dbReference type="STRING" id="642780.SAMN04488570_1072"/>
<dbReference type="EMBL" id="LT629757">
    <property type="protein sequence ID" value="SDS07497.1"/>
    <property type="molecule type" value="Genomic_DNA"/>
</dbReference>
<dbReference type="InterPro" id="IPR032330">
    <property type="entry name" value="EF-G-binding_C"/>
</dbReference>
<dbReference type="OrthoDB" id="4171838at2"/>
<dbReference type="RefSeq" id="WP_091726935.1">
    <property type="nucleotide sequence ID" value="NZ_LT629757.1"/>
</dbReference>
<organism evidence="2 3">
    <name type="scientific">Nocardioides scoriae</name>
    <dbReference type="NCBI Taxonomy" id="642780"/>
    <lineage>
        <taxon>Bacteria</taxon>
        <taxon>Bacillati</taxon>
        <taxon>Actinomycetota</taxon>
        <taxon>Actinomycetes</taxon>
        <taxon>Propionibacteriales</taxon>
        <taxon>Nocardioidaceae</taxon>
        <taxon>Nocardioides</taxon>
    </lineage>
</organism>
<keyword evidence="2" id="KW-0863">Zinc-finger</keyword>
<evidence type="ECO:0000313" key="3">
    <source>
        <dbReference type="Proteomes" id="UP000198859"/>
    </source>
</evidence>
<proteinExistence type="predicted"/>
<evidence type="ECO:0000313" key="2">
    <source>
        <dbReference type="EMBL" id="SDS07497.1"/>
    </source>
</evidence>
<keyword evidence="2" id="KW-0862">Zinc</keyword>
<accession>A0A1H1P8H3</accession>
<evidence type="ECO:0000259" key="1">
    <source>
        <dbReference type="Pfam" id="PF16571"/>
    </source>
</evidence>
<reference evidence="3" key="1">
    <citation type="submission" date="2016-10" db="EMBL/GenBank/DDBJ databases">
        <authorList>
            <person name="Varghese N."/>
            <person name="Submissions S."/>
        </authorList>
    </citation>
    <scope>NUCLEOTIDE SEQUENCE [LARGE SCALE GENOMIC DNA]</scope>
    <source>
        <strain evidence="3">DSM 22127</strain>
    </source>
</reference>
<keyword evidence="2" id="KW-0479">Metal-binding</keyword>
<dbReference type="AlphaFoldDB" id="A0A1H1P8H3"/>
<protein>
    <submittedName>
        <fullName evidence="2">FBP C-terminal treble-clef zinc-finger</fullName>
    </submittedName>
</protein>
<name>A0A1H1P8H3_9ACTN</name>
<dbReference type="GO" id="GO:0008270">
    <property type="term" value="F:zinc ion binding"/>
    <property type="evidence" value="ECO:0007669"/>
    <property type="project" value="UniProtKB-KW"/>
</dbReference>
<sequence length="162" mass="17387">MTPLTEREIRSSFANCSKGEATRAQLPDLDETPWADLDFLGWPDPSGSQRAYLVLERDGRPLGLQLRQSSGAGAARSSLCQVCITSHSGPGVALAVARKTGAAGRKGDSTGLWMCRDLRCSLYVRGTRVSGAASLRETLPVGAAVERLRRNLDQFVDRVLAG</sequence>
<feature type="domain" description="Elongation factor G-binding protein C-terminal treble-clef zinc-finger" evidence="1">
    <location>
        <begin position="8"/>
        <end position="159"/>
    </location>
</feature>
<gene>
    <name evidence="2" type="ORF">SAMN04488570_1072</name>
</gene>